<evidence type="ECO:0000259" key="11">
    <source>
        <dbReference type="PROSITE" id="PS50287"/>
    </source>
</evidence>
<feature type="compositionally biased region" description="Pro residues" evidence="10">
    <location>
        <begin position="436"/>
        <end position="447"/>
    </location>
</feature>
<evidence type="ECO:0000313" key="12">
    <source>
        <dbReference type="EMBL" id="NXJ84372.1"/>
    </source>
</evidence>
<dbReference type="AlphaFoldDB" id="A0A7L0EQJ3"/>
<evidence type="ECO:0000256" key="7">
    <source>
        <dbReference type="ARBA" id="ARBA00023157"/>
    </source>
</evidence>
<evidence type="ECO:0000256" key="2">
    <source>
        <dbReference type="ARBA" id="ARBA00022692"/>
    </source>
</evidence>
<dbReference type="GO" id="GO:0005737">
    <property type="term" value="C:cytoplasm"/>
    <property type="evidence" value="ECO:0007669"/>
    <property type="project" value="UniProtKB-ARBA"/>
</dbReference>
<keyword evidence="2" id="KW-0812">Transmembrane</keyword>
<feature type="non-terminal residue" evidence="12">
    <location>
        <position position="639"/>
    </location>
</feature>
<accession>A0A7L0EQJ3</accession>
<dbReference type="PRINTS" id="PR00258">
    <property type="entry name" value="SPERACTRCPTR"/>
</dbReference>
<dbReference type="FunFam" id="3.10.250.10:FF:000009">
    <property type="entry name" value="WC1"/>
    <property type="match status" value="1"/>
</dbReference>
<dbReference type="GO" id="GO:0016020">
    <property type="term" value="C:membrane"/>
    <property type="evidence" value="ECO:0007669"/>
    <property type="project" value="UniProtKB-SubCell"/>
</dbReference>
<keyword evidence="5" id="KW-1133">Transmembrane helix</keyword>
<feature type="disulfide bond" evidence="9">
    <location>
        <begin position="41"/>
        <end position="102"/>
    </location>
</feature>
<dbReference type="FunFam" id="3.10.250.10:FF:000004">
    <property type="entry name" value="Scavenger receptor cysteine-rich type 1 protein M130"/>
    <property type="match status" value="1"/>
</dbReference>
<name>A0A7L0EQJ3_TROML</name>
<dbReference type="InterPro" id="IPR001190">
    <property type="entry name" value="SRCR"/>
</dbReference>
<keyword evidence="13" id="KW-1185">Reference proteome</keyword>
<feature type="domain" description="SRCR" evidence="11">
    <location>
        <begin position="2"/>
        <end position="103"/>
    </location>
</feature>
<comment type="caution">
    <text evidence="12">The sequence shown here is derived from an EMBL/GenBank/DDBJ whole genome shotgun (WGS) entry which is preliminary data.</text>
</comment>
<feature type="domain" description="SRCR" evidence="11">
    <location>
        <begin position="454"/>
        <end position="552"/>
    </location>
</feature>
<evidence type="ECO:0000256" key="8">
    <source>
        <dbReference type="ARBA" id="ARBA00023180"/>
    </source>
</evidence>
<dbReference type="Gene3D" id="3.10.250.10">
    <property type="entry name" value="SRCR-like domain"/>
    <property type="match status" value="6"/>
</dbReference>
<evidence type="ECO:0000256" key="9">
    <source>
        <dbReference type="PROSITE-ProRule" id="PRU00196"/>
    </source>
</evidence>
<feature type="region of interest" description="Disordered" evidence="10">
    <location>
        <begin position="428"/>
        <end position="450"/>
    </location>
</feature>
<feature type="domain" description="SRCR" evidence="11">
    <location>
        <begin position="557"/>
        <end position="639"/>
    </location>
</feature>
<keyword evidence="4" id="KW-0677">Repeat</keyword>
<dbReference type="OrthoDB" id="536948at2759"/>
<evidence type="ECO:0000256" key="10">
    <source>
        <dbReference type="SAM" id="MobiDB-lite"/>
    </source>
</evidence>
<dbReference type="SMART" id="SM00202">
    <property type="entry name" value="SR"/>
    <property type="match status" value="6"/>
</dbReference>
<evidence type="ECO:0000256" key="1">
    <source>
        <dbReference type="ARBA" id="ARBA00004167"/>
    </source>
</evidence>
<feature type="domain" description="SRCR" evidence="11">
    <location>
        <begin position="212"/>
        <end position="307"/>
    </location>
</feature>
<feature type="disulfide bond" evidence="9">
    <location>
        <begin position="178"/>
        <end position="188"/>
    </location>
</feature>
<protein>
    <submittedName>
        <fullName evidence="12">C163A protein</fullName>
    </submittedName>
</protein>
<comment type="subcellular location">
    <subcellularLocation>
        <location evidence="1">Membrane</location>
        <topology evidence="1">Single-pass membrane protein</topology>
    </subcellularLocation>
</comment>
<keyword evidence="3" id="KW-0732">Signal</keyword>
<dbReference type="SUPFAM" id="SSF56487">
    <property type="entry name" value="SRCR-like"/>
    <property type="match status" value="6"/>
</dbReference>
<organism evidence="12 13">
    <name type="scientific">Trogon melanurus</name>
    <name type="common">Black-tailed trogon</name>
    <dbReference type="NCBI Taxonomy" id="56311"/>
    <lineage>
        <taxon>Eukaryota</taxon>
        <taxon>Metazoa</taxon>
        <taxon>Chordata</taxon>
        <taxon>Craniata</taxon>
        <taxon>Vertebrata</taxon>
        <taxon>Euteleostomi</taxon>
        <taxon>Archelosauria</taxon>
        <taxon>Archosauria</taxon>
        <taxon>Dinosauria</taxon>
        <taxon>Saurischia</taxon>
        <taxon>Theropoda</taxon>
        <taxon>Coelurosauria</taxon>
        <taxon>Aves</taxon>
        <taxon>Neognathae</taxon>
        <taxon>Neoaves</taxon>
        <taxon>Telluraves</taxon>
        <taxon>Coraciimorphae</taxon>
        <taxon>Trogoniformes</taxon>
        <taxon>Trogonidae</taxon>
        <taxon>Trogon</taxon>
    </lineage>
</organism>
<feature type="domain" description="SRCR" evidence="11">
    <location>
        <begin position="108"/>
        <end position="209"/>
    </location>
</feature>
<feature type="disulfide bond" evidence="9">
    <location>
        <begin position="72"/>
        <end position="82"/>
    </location>
</feature>
<feature type="disulfide bond" evidence="9">
    <location>
        <begin position="381"/>
        <end position="391"/>
    </location>
</feature>
<dbReference type="PANTHER" id="PTHR19331:SF487">
    <property type="entry name" value="SOLUBLE SCAVENGER RECEPTOR CYSTEINE-RICH DOMAIN-CONTAINING PROTEIN SSC5D"/>
    <property type="match status" value="1"/>
</dbReference>
<feature type="disulfide bond" evidence="9">
    <location>
        <begin position="278"/>
        <end position="288"/>
    </location>
</feature>
<evidence type="ECO:0000256" key="4">
    <source>
        <dbReference type="ARBA" id="ARBA00022737"/>
    </source>
</evidence>
<proteinExistence type="predicted"/>
<evidence type="ECO:0000256" key="5">
    <source>
        <dbReference type="ARBA" id="ARBA00022989"/>
    </source>
</evidence>
<dbReference type="InterPro" id="IPR036772">
    <property type="entry name" value="SRCR-like_dom_sf"/>
</dbReference>
<feature type="domain" description="SRCR" evidence="11">
    <location>
        <begin position="312"/>
        <end position="413"/>
    </location>
</feature>
<comment type="caution">
    <text evidence="9">Lacks conserved residue(s) required for the propagation of feature annotation.</text>
</comment>
<dbReference type="Proteomes" id="UP000550660">
    <property type="component" value="Unassembled WGS sequence"/>
</dbReference>
<dbReference type="FunFam" id="3.10.250.10:FF:000002">
    <property type="entry name" value="Scavenger receptor cysteine-rich type 1 protein M130"/>
    <property type="match status" value="2"/>
</dbReference>
<evidence type="ECO:0000256" key="3">
    <source>
        <dbReference type="ARBA" id="ARBA00022729"/>
    </source>
</evidence>
<dbReference type="EMBL" id="VXAG01001628">
    <property type="protein sequence ID" value="NXJ84372.1"/>
    <property type="molecule type" value="Genomic_DNA"/>
</dbReference>
<evidence type="ECO:0000313" key="13">
    <source>
        <dbReference type="Proteomes" id="UP000550660"/>
    </source>
</evidence>
<keyword evidence="8" id="KW-0325">Glycoprotein</keyword>
<dbReference type="Pfam" id="PF00530">
    <property type="entry name" value="SRCR"/>
    <property type="match status" value="6"/>
</dbReference>
<gene>
    <name evidence="12" type="primary">Cd163_0</name>
    <name evidence="12" type="ORF">TROMEL_R00230</name>
</gene>
<reference evidence="12 13" key="1">
    <citation type="submission" date="2019-09" db="EMBL/GenBank/DDBJ databases">
        <title>Bird 10,000 Genomes (B10K) Project - Family phase.</title>
        <authorList>
            <person name="Zhang G."/>
        </authorList>
    </citation>
    <scope>NUCLEOTIDE SEQUENCE [LARGE SCALE GENOMIC DNA]</scope>
    <source>
        <strain evidence="12">B10K-DU-007-40</strain>
        <tissue evidence="12">Mixed tissue sample</tissue>
    </source>
</reference>
<feature type="disulfide bond" evidence="9">
    <location>
        <begin position="523"/>
        <end position="533"/>
    </location>
</feature>
<keyword evidence="7 9" id="KW-1015">Disulfide bond</keyword>
<feature type="non-terminal residue" evidence="12">
    <location>
        <position position="1"/>
    </location>
</feature>
<dbReference type="PANTHER" id="PTHR19331">
    <property type="entry name" value="SCAVENGER RECEPTOR DOMAIN-CONTAINING"/>
    <property type="match status" value="1"/>
</dbReference>
<sequence length="639" mass="66780">ELRLVGGGHCAGRVEVKHEGEWGSVCVYDFDWDAQWAGVVCRQLGCGSVAKASPYAPFGQGTGRIWLQPFFCLGHEQKLEDCPHFGWGRHFCGHEWDVGVTCADAVELRLAAGGGPCAGRVEVKLRGQWGTVADEKWDMEEAEVVCRQLGCGSAGAAFPARARFSEVDSPINLALVDCAGDEAALWDCEIRGWGPYNITHGFDTAVICQGLARLVGGEGTCTGRLEVWRDRAWTGVCQDHVDVKVGRVVCRELGCGMALAVGRVEGGMGPLWEGGFECNGTEPFLSACTPRLPHGQGCSGYASIVCSPYTSFRLAGSSSGCTGRVEVEVEGTWASLCAAGWDLPDAHVLCRHLGCGPAAAVPPGGSFGGGNGQLRRDAFGCSGGERHPAECPVVAGLGEAACPPGYTAAVNCSGGWPSSALVSVPGRAWEGVTSPPEQPPDPDPTLCPPGSRRVRLVGSPRRCAGRVEVYSYGTWGTVCQDGWDVPDVTVVCRQLGCGTALEAPGSDRFGPGTGPLWPGASGCTGTEASLWDCPSLAHGDCQRGGGAAAVCSGHLSLRLAGDADGCSGHLEVFHNGTWGRVCADGTSYATATVACRHLGCGDWGRLMAPLSGPPTPAWLAWVDCEEGSRSLWQCPSAPW</sequence>
<dbReference type="FunFam" id="3.10.250.10:FF:000016">
    <property type="entry name" value="Scavenger receptor cysteine-rich protein type 12"/>
    <property type="match status" value="2"/>
</dbReference>
<feature type="disulfide bond" evidence="9">
    <location>
        <begin position="624"/>
        <end position="634"/>
    </location>
</feature>
<evidence type="ECO:0000256" key="6">
    <source>
        <dbReference type="ARBA" id="ARBA00023136"/>
    </source>
</evidence>
<dbReference type="PROSITE" id="PS50287">
    <property type="entry name" value="SRCR_2"/>
    <property type="match status" value="6"/>
</dbReference>
<keyword evidence="6" id="KW-0472">Membrane</keyword>